<reference evidence="3" key="1">
    <citation type="submission" date="2016-11" db="EMBL/GenBank/DDBJ databases">
        <authorList>
            <person name="Varghese N."/>
            <person name="Submissions S."/>
        </authorList>
    </citation>
    <scope>NUCLEOTIDE SEQUENCE [LARGE SCALE GENOMIC DNA]</scope>
    <source>
        <strain evidence="3">DSM 100572</strain>
    </source>
</reference>
<dbReference type="InterPro" id="IPR023997">
    <property type="entry name" value="TonB-dep_OMP_SusC/RagA_CS"/>
</dbReference>
<dbReference type="Proteomes" id="UP000184109">
    <property type="component" value="Unassembled WGS sequence"/>
</dbReference>
<feature type="domain" description="TonB-dependent receptor plug" evidence="1">
    <location>
        <begin position="61"/>
        <end position="146"/>
    </location>
</feature>
<dbReference type="NCBIfam" id="TIGR04056">
    <property type="entry name" value="OMP_RagA_SusC"/>
    <property type="match status" value="1"/>
</dbReference>
<dbReference type="EMBL" id="FQXQ01000002">
    <property type="protein sequence ID" value="SHH54558.1"/>
    <property type="molecule type" value="Genomic_DNA"/>
</dbReference>
<dbReference type="Gene3D" id="2.170.130.10">
    <property type="entry name" value="TonB-dependent receptor, plug domain"/>
    <property type="match status" value="1"/>
</dbReference>
<dbReference type="AlphaFoldDB" id="A0A1M5TV44"/>
<protein>
    <submittedName>
        <fullName evidence="2">TonB-linked outer membrane protein, SusC/RagA family</fullName>
    </submittedName>
</protein>
<dbReference type="OrthoDB" id="9768177at2"/>
<dbReference type="Pfam" id="PF07715">
    <property type="entry name" value="Plug"/>
    <property type="match status" value="1"/>
</dbReference>
<evidence type="ECO:0000313" key="3">
    <source>
        <dbReference type="Proteomes" id="UP000184109"/>
    </source>
</evidence>
<sequence>MRYIQLKLVLCFVVIASFPFKLIAQENKIDSLAAQINNGTSLEVEKNQSVQIAFRKVQEKDLLGGVSFVNLPEIMNKNYTTYSLDGLQTYIGGFNGSIWGNGGALVLVDGIPRSATSVQAIEIEQISVLKGVSAVALYGSRAAKGVIYITTKKGKNQKQQIDVRVNTGVNTIKSTPQYLGSAEYMNYYNQARQNDGLGELYDYETIYNHASGNNPYRYPNVDYYSSDYLRDISTQQDANLQISGGNDIARYYTNVSFMTAGDFIDFGEAKNNRTQRFNVRGNVDIDITNKISATIGANAIYYNGTGVNANYWGGAATLRPNRFAPLIPISMIESGDVNSLNQVQNSTNIIDGKYLLGGTQLDQTNPFAGIYAGGSNDYTSRQFQFNTAINADLNDLLEGLSFRTMFGVDYESSYNQAYNNNYATYEPKWNNYAGFDQISSLTKYGQDATSGTQNISNSTYGQTISFSGQFDYIKSFEGNNISASLIASAFQQSRAEVYHKVSNGNLGLHLGYNYKSKYYADFNGAIVHSAKLAEGNRNAFSPTVSVGWRLSEENFLKDSDIIDNLKLSVSAGILNTDLDISDYYLYESIYTQTDGAWFSWRDGSLNRSTDSRRGENLDLTFAKREEFNVGLEASFFKNFINFNGSFFANKMTGNVTQATVLYPSYFTTGWPNSSFIPNINYNDDKRIGAEFNLKFNKKIAEVDWSLGLTAMYYDTEASKRAESFENEYQYRQGKPLDGIWGLKSDGFFMDANDIASSPSQTFGEVFPGDIKYKDQNNDGVIDNQDQVYLGKGGWSGAPLTFGVNLTTKWKDLTFFALATGQFGANAMKNSSYFWIDGDDKYSVIVRDSWTEETKETATYPRLTTLNGDNNFRSSDFWMYSTNRINLSKVQVTYDFPTSILKKTFVKELGIYMSGANLLTISPERETMELNVGSSPQTRFYNLGIKALF</sequence>
<accession>A0A1M5TV44</accession>
<dbReference type="InterPro" id="IPR023996">
    <property type="entry name" value="TonB-dep_OMP_SusC/RagA"/>
</dbReference>
<dbReference type="RefSeq" id="WP_073118676.1">
    <property type="nucleotide sequence ID" value="NZ_BMEN01000002.1"/>
</dbReference>
<name>A0A1M5TV44_9FLAO</name>
<dbReference type="InterPro" id="IPR012910">
    <property type="entry name" value="Plug_dom"/>
</dbReference>
<evidence type="ECO:0000259" key="1">
    <source>
        <dbReference type="Pfam" id="PF07715"/>
    </source>
</evidence>
<dbReference type="SUPFAM" id="SSF56935">
    <property type="entry name" value="Porins"/>
    <property type="match status" value="1"/>
</dbReference>
<evidence type="ECO:0000313" key="2">
    <source>
        <dbReference type="EMBL" id="SHH54558.1"/>
    </source>
</evidence>
<keyword evidence="3" id="KW-1185">Reference proteome</keyword>
<organism evidence="2 3">
    <name type="scientific">Wenyingzhuangia marina</name>
    <dbReference type="NCBI Taxonomy" id="1195760"/>
    <lineage>
        <taxon>Bacteria</taxon>
        <taxon>Pseudomonadati</taxon>
        <taxon>Bacteroidota</taxon>
        <taxon>Flavobacteriia</taxon>
        <taxon>Flavobacteriales</taxon>
        <taxon>Flavobacteriaceae</taxon>
        <taxon>Wenyingzhuangia</taxon>
    </lineage>
</organism>
<proteinExistence type="predicted"/>
<dbReference type="STRING" id="1195760.SAMN05444281_0863"/>
<dbReference type="NCBIfam" id="TIGR04057">
    <property type="entry name" value="SusC_RagA_signa"/>
    <property type="match status" value="1"/>
</dbReference>
<gene>
    <name evidence="2" type="ORF">SAMN05444281_0863</name>
</gene>
<dbReference type="InterPro" id="IPR037066">
    <property type="entry name" value="Plug_dom_sf"/>
</dbReference>